<evidence type="ECO:0000313" key="3">
    <source>
        <dbReference type="Proteomes" id="UP001444071"/>
    </source>
</evidence>
<sequence>MCTSFTYDLFVYTQCRAKHLITLPLLDKEPRRLHYTHIPVGDHSCLLPSCILIIFIALCMIRTSTCSAVRCVCSALYVQSCFSDSVYFGRQVLTLQSRC</sequence>
<gene>
    <name evidence="2" type="ORF">XENORESO_013424</name>
</gene>
<proteinExistence type="predicted"/>
<evidence type="ECO:0000256" key="1">
    <source>
        <dbReference type="SAM" id="Phobius"/>
    </source>
</evidence>
<organism evidence="2 3">
    <name type="scientific">Xenotaenia resolanae</name>
    <dbReference type="NCBI Taxonomy" id="208358"/>
    <lineage>
        <taxon>Eukaryota</taxon>
        <taxon>Metazoa</taxon>
        <taxon>Chordata</taxon>
        <taxon>Craniata</taxon>
        <taxon>Vertebrata</taxon>
        <taxon>Euteleostomi</taxon>
        <taxon>Actinopterygii</taxon>
        <taxon>Neopterygii</taxon>
        <taxon>Teleostei</taxon>
        <taxon>Neoteleostei</taxon>
        <taxon>Acanthomorphata</taxon>
        <taxon>Ovalentaria</taxon>
        <taxon>Atherinomorphae</taxon>
        <taxon>Cyprinodontiformes</taxon>
        <taxon>Goodeidae</taxon>
        <taxon>Xenotaenia</taxon>
    </lineage>
</organism>
<dbReference type="EMBL" id="JAHRIM010070482">
    <property type="protein sequence ID" value="MEQ2272804.1"/>
    <property type="molecule type" value="Genomic_DNA"/>
</dbReference>
<accession>A0ABV0WUU2</accession>
<keyword evidence="1" id="KW-1133">Transmembrane helix</keyword>
<comment type="caution">
    <text evidence="2">The sequence shown here is derived from an EMBL/GenBank/DDBJ whole genome shotgun (WGS) entry which is preliminary data.</text>
</comment>
<protein>
    <submittedName>
        <fullName evidence="2">Uncharacterized protein</fullName>
    </submittedName>
</protein>
<keyword evidence="1" id="KW-0812">Transmembrane</keyword>
<keyword evidence="1" id="KW-0472">Membrane</keyword>
<dbReference type="Proteomes" id="UP001444071">
    <property type="component" value="Unassembled WGS sequence"/>
</dbReference>
<evidence type="ECO:0000313" key="2">
    <source>
        <dbReference type="EMBL" id="MEQ2272804.1"/>
    </source>
</evidence>
<name>A0ABV0WUU2_9TELE</name>
<reference evidence="2 3" key="1">
    <citation type="submission" date="2021-06" db="EMBL/GenBank/DDBJ databases">
        <authorList>
            <person name="Palmer J.M."/>
        </authorList>
    </citation>
    <scope>NUCLEOTIDE SEQUENCE [LARGE SCALE GENOMIC DNA]</scope>
    <source>
        <strain evidence="2 3">XR_2019</strain>
        <tissue evidence="2">Muscle</tissue>
    </source>
</reference>
<keyword evidence="3" id="KW-1185">Reference proteome</keyword>
<feature type="transmembrane region" description="Helical" evidence="1">
    <location>
        <begin position="40"/>
        <end position="61"/>
    </location>
</feature>